<dbReference type="GO" id="GO:0005886">
    <property type="term" value="C:plasma membrane"/>
    <property type="evidence" value="ECO:0007669"/>
    <property type="project" value="UniProtKB-SubCell"/>
</dbReference>
<dbReference type="AlphaFoldDB" id="A0A4R7BCZ9"/>
<sequence>MAQSKYALLFNLSQEKVEACAERMRKAQASQVAAQGKLAQLQTFLQEYQQRLTSGGIRGMGITQWQDFQRFLRRLEEALEIQQGEVDRCIQRFMLERLAWQNERKKLKAYEKLMAREALRAQRAEARRMQKATDEFATRRFWDQSQPEE</sequence>
<dbReference type="GO" id="GO:0015031">
    <property type="term" value="P:protein transport"/>
    <property type="evidence" value="ECO:0007669"/>
    <property type="project" value="UniProtKB-KW"/>
</dbReference>
<keyword evidence="7" id="KW-1005">Bacterial flagellum biogenesis</keyword>
<dbReference type="PIRSF" id="PIRSF019404">
    <property type="entry name" value="FliJ"/>
    <property type="match status" value="1"/>
</dbReference>
<keyword evidence="13" id="KW-1185">Reference proteome</keyword>
<dbReference type="PANTHER" id="PTHR38786:SF1">
    <property type="entry name" value="FLAGELLAR FLIJ PROTEIN"/>
    <property type="match status" value="1"/>
</dbReference>
<evidence type="ECO:0000256" key="6">
    <source>
        <dbReference type="ARBA" id="ARBA00022500"/>
    </source>
</evidence>
<comment type="subcellular location">
    <subcellularLocation>
        <location evidence="1">Cell membrane</location>
        <topology evidence="1">Peripheral membrane protein</topology>
        <orientation evidence="1">Cytoplasmic side</orientation>
    </subcellularLocation>
</comment>
<evidence type="ECO:0000256" key="1">
    <source>
        <dbReference type="ARBA" id="ARBA00004413"/>
    </source>
</evidence>
<evidence type="ECO:0000313" key="13">
    <source>
        <dbReference type="Proteomes" id="UP000295611"/>
    </source>
</evidence>
<evidence type="ECO:0000256" key="2">
    <source>
        <dbReference type="ARBA" id="ARBA00010004"/>
    </source>
</evidence>
<keyword evidence="10" id="KW-1006">Bacterial flagellum protein export</keyword>
<dbReference type="GO" id="GO:0003774">
    <property type="term" value="F:cytoskeletal motor activity"/>
    <property type="evidence" value="ECO:0007669"/>
    <property type="project" value="InterPro"/>
</dbReference>
<dbReference type="GO" id="GO:0071973">
    <property type="term" value="P:bacterial-type flagellum-dependent cell motility"/>
    <property type="evidence" value="ECO:0007669"/>
    <property type="project" value="InterPro"/>
</dbReference>
<keyword evidence="8" id="KW-0653">Protein transport</keyword>
<proteinExistence type="inferred from homology"/>
<comment type="caution">
    <text evidence="12">The sequence shown here is derived from an EMBL/GenBank/DDBJ whole genome shotgun (WGS) entry which is preliminary data.</text>
</comment>
<dbReference type="Gene3D" id="1.10.287.1700">
    <property type="match status" value="1"/>
</dbReference>
<keyword evidence="9" id="KW-0472">Membrane</keyword>
<dbReference type="EMBL" id="SNZP01000001">
    <property type="protein sequence ID" value="TDR82934.1"/>
    <property type="molecule type" value="Genomic_DNA"/>
</dbReference>
<evidence type="ECO:0000256" key="10">
    <source>
        <dbReference type="ARBA" id="ARBA00023225"/>
    </source>
</evidence>
<dbReference type="InterPro" id="IPR012823">
    <property type="entry name" value="Flagell_FliJ"/>
</dbReference>
<comment type="similarity">
    <text evidence="2">Belongs to the FliJ family.</text>
</comment>
<accession>A0A4R7BCZ9</accession>
<organism evidence="12 13">
    <name type="scientific">Paludibacterium purpuratum</name>
    <dbReference type="NCBI Taxonomy" id="1144873"/>
    <lineage>
        <taxon>Bacteria</taxon>
        <taxon>Pseudomonadati</taxon>
        <taxon>Pseudomonadota</taxon>
        <taxon>Betaproteobacteria</taxon>
        <taxon>Neisseriales</taxon>
        <taxon>Chromobacteriaceae</taxon>
        <taxon>Paludibacterium</taxon>
    </lineage>
</organism>
<evidence type="ECO:0000256" key="5">
    <source>
        <dbReference type="ARBA" id="ARBA00022475"/>
    </source>
</evidence>
<dbReference type="Pfam" id="PF02050">
    <property type="entry name" value="FliJ"/>
    <property type="match status" value="1"/>
</dbReference>
<keyword evidence="12" id="KW-0282">Flagellum</keyword>
<evidence type="ECO:0000256" key="3">
    <source>
        <dbReference type="ARBA" id="ARBA00020392"/>
    </source>
</evidence>
<dbReference type="InterPro" id="IPR052570">
    <property type="entry name" value="FliJ"/>
</dbReference>
<gene>
    <name evidence="12" type="ORF">DFP86_101328</name>
</gene>
<reference evidence="12 13" key="1">
    <citation type="submission" date="2019-03" db="EMBL/GenBank/DDBJ databases">
        <title>Genomic Encyclopedia of Type Strains, Phase III (KMG-III): the genomes of soil and plant-associated and newly described type strains.</title>
        <authorList>
            <person name="Whitman W."/>
        </authorList>
    </citation>
    <scope>NUCLEOTIDE SEQUENCE [LARGE SCALE GENOMIC DNA]</scope>
    <source>
        <strain evidence="12 13">CECT 8976</strain>
    </source>
</reference>
<evidence type="ECO:0000256" key="7">
    <source>
        <dbReference type="ARBA" id="ARBA00022795"/>
    </source>
</evidence>
<dbReference type="GO" id="GO:0006935">
    <property type="term" value="P:chemotaxis"/>
    <property type="evidence" value="ECO:0007669"/>
    <property type="project" value="UniProtKB-KW"/>
</dbReference>
<dbReference type="RefSeq" id="WP_133678248.1">
    <property type="nucleotide sequence ID" value="NZ_SNZP01000001.1"/>
</dbReference>
<dbReference type="PRINTS" id="PR01004">
    <property type="entry name" value="FLGFLIJ"/>
</dbReference>
<keyword evidence="11" id="KW-0175">Coiled coil</keyword>
<keyword evidence="5" id="KW-1003">Cell membrane</keyword>
<dbReference type="OrthoDB" id="6465096at2"/>
<evidence type="ECO:0000256" key="9">
    <source>
        <dbReference type="ARBA" id="ARBA00023136"/>
    </source>
</evidence>
<evidence type="ECO:0000256" key="11">
    <source>
        <dbReference type="SAM" id="Coils"/>
    </source>
</evidence>
<keyword evidence="4" id="KW-0813">Transport</keyword>
<evidence type="ECO:0000313" key="12">
    <source>
        <dbReference type="EMBL" id="TDR82934.1"/>
    </source>
</evidence>
<dbReference type="InterPro" id="IPR018006">
    <property type="entry name" value="Flag_FliJ_proteobac"/>
</dbReference>
<dbReference type="PANTHER" id="PTHR38786">
    <property type="entry name" value="FLAGELLAR FLIJ PROTEIN"/>
    <property type="match status" value="1"/>
</dbReference>
<keyword evidence="6" id="KW-0145">Chemotaxis</keyword>
<dbReference type="NCBIfam" id="TIGR02473">
    <property type="entry name" value="flagell_FliJ"/>
    <property type="match status" value="1"/>
</dbReference>
<evidence type="ECO:0000256" key="8">
    <source>
        <dbReference type="ARBA" id="ARBA00022927"/>
    </source>
</evidence>
<dbReference type="GO" id="GO:0044781">
    <property type="term" value="P:bacterial-type flagellum organization"/>
    <property type="evidence" value="ECO:0007669"/>
    <property type="project" value="UniProtKB-KW"/>
</dbReference>
<keyword evidence="12" id="KW-0969">Cilium</keyword>
<name>A0A4R7BCZ9_9NEIS</name>
<evidence type="ECO:0000256" key="4">
    <source>
        <dbReference type="ARBA" id="ARBA00022448"/>
    </source>
</evidence>
<keyword evidence="12" id="KW-0966">Cell projection</keyword>
<dbReference type="Proteomes" id="UP000295611">
    <property type="component" value="Unassembled WGS sequence"/>
</dbReference>
<dbReference type="GO" id="GO:0009288">
    <property type="term" value="C:bacterial-type flagellum"/>
    <property type="evidence" value="ECO:0007669"/>
    <property type="project" value="InterPro"/>
</dbReference>
<dbReference type="InterPro" id="IPR053716">
    <property type="entry name" value="Flag_assembly_chemotaxis_eff"/>
</dbReference>
<feature type="coiled-coil region" evidence="11">
    <location>
        <begin position="72"/>
        <end position="127"/>
    </location>
</feature>
<protein>
    <recommendedName>
        <fullName evidence="3">Flagellar FliJ protein</fullName>
    </recommendedName>
</protein>